<keyword evidence="1" id="KW-1185">Reference proteome</keyword>
<name>A0A7I4Z148_HAECO</name>
<evidence type="ECO:0000313" key="2">
    <source>
        <dbReference type="WBParaSite" id="HCON_00168190-00001"/>
    </source>
</evidence>
<organism evidence="1 2">
    <name type="scientific">Haemonchus contortus</name>
    <name type="common">Barber pole worm</name>
    <dbReference type="NCBI Taxonomy" id="6289"/>
    <lineage>
        <taxon>Eukaryota</taxon>
        <taxon>Metazoa</taxon>
        <taxon>Ecdysozoa</taxon>
        <taxon>Nematoda</taxon>
        <taxon>Chromadorea</taxon>
        <taxon>Rhabditida</taxon>
        <taxon>Rhabditina</taxon>
        <taxon>Rhabditomorpha</taxon>
        <taxon>Strongyloidea</taxon>
        <taxon>Trichostrongylidae</taxon>
        <taxon>Haemonchus</taxon>
    </lineage>
</organism>
<dbReference type="Proteomes" id="UP000025227">
    <property type="component" value="Unplaced"/>
</dbReference>
<dbReference type="AlphaFoldDB" id="A0A7I4Z148"/>
<protein>
    <submittedName>
        <fullName evidence="2">Retrotransposon hot spot (RHS) protein</fullName>
    </submittedName>
</protein>
<sequence>MQTAPIQLKMREQRLRWFGRVLRRPQSHPIREAMELEAQGKRPRGAPKKRWRDVIKKDLAETKVDYCAPNELYRDASHTQCGGYVRSFEVKDPEQSKKGLTSHGFNEDKATACNSSIGTDVLRGTVCNDEAGVATQRDNVFLSRDISPGKLTAILLSMRVLKIPNETTTQQIHTHTWKGEGTKKCIDGRMLLSADGTAVTEVGDE</sequence>
<accession>A0A7I4Z148</accession>
<proteinExistence type="predicted"/>
<dbReference type="OrthoDB" id="5814166at2759"/>
<reference evidence="2" key="1">
    <citation type="submission" date="2020-12" db="UniProtKB">
        <authorList>
            <consortium name="WormBaseParasite"/>
        </authorList>
    </citation>
    <scope>IDENTIFICATION</scope>
    <source>
        <strain evidence="2">MHco3</strain>
    </source>
</reference>
<evidence type="ECO:0000313" key="1">
    <source>
        <dbReference type="Proteomes" id="UP000025227"/>
    </source>
</evidence>
<dbReference type="WBParaSite" id="HCON_00168190-00001">
    <property type="protein sequence ID" value="HCON_00168190-00001"/>
    <property type="gene ID" value="HCON_00168190"/>
</dbReference>